<evidence type="ECO:0000256" key="1">
    <source>
        <dbReference type="ARBA" id="ARBA00022723"/>
    </source>
</evidence>
<gene>
    <name evidence="7" type="ORF">KC19_6G083600</name>
</gene>
<dbReference type="EMBL" id="CM026427">
    <property type="protein sequence ID" value="KAG0569336.1"/>
    <property type="molecule type" value="Genomic_DNA"/>
</dbReference>
<evidence type="ECO:0000256" key="3">
    <source>
        <dbReference type="ARBA" id="ARBA00022833"/>
    </source>
</evidence>
<evidence type="ECO:0000313" key="7">
    <source>
        <dbReference type="EMBL" id="KAG0569335.1"/>
    </source>
</evidence>
<sequence length="226" mass="25640">MAQQQCNMCSNPSKGHCKVCKCSSYCSTECQKADWPVHKILCNQLPKFATPPNEAARRGIYFPVDSLTPEFVWVETQWIPPDEYEIGFEKIKQKSLYLGKDLEGKEPLANYIHVYGNVIRSRERQDKLTIYMRDTALIDGSKPNRSIARVLRGDATFYGPWSGGMLAMKLPTLERDPASFVHMDTVDFRDVVDTFRSYGSSVKISDMSQNKKHTGPVSPFDGELTK</sequence>
<feature type="region of interest" description="Disordered" evidence="5">
    <location>
        <begin position="206"/>
        <end position="226"/>
    </location>
</feature>
<dbReference type="SUPFAM" id="SSF144232">
    <property type="entry name" value="HIT/MYND zinc finger-like"/>
    <property type="match status" value="1"/>
</dbReference>
<keyword evidence="3" id="KW-0862">Zinc</keyword>
<evidence type="ECO:0000256" key="4">
    <source>
        <dbReference type="PROSITE-ProRule" id="PRU00134"/>
    </source>
</evidence>
<evidence type="ECO:0000256" key="2">
    <source>
        <dbReference type="ARBA" id="ARBA00022771"/>
    </source>
</evidence>
<dbReference type="GO" id="GO:0008270">
    <property type="term" value="F:zinc ion binding"/>
    <property type="evidence" value="ECO:0007669"/>
    <property type="project" value="UniProtKB-KW"/>
</dbReference>
<comment type="caution">
    <text evidence="7">The sequence shown here is derived from an EMBL/GenBank/DDBJ whole genome shotgun (WGS) entry which is preliminary data.</text>
</comment>
<proteinExistence type="predicted"/>
<dbReference type="InterPro" id="IPR002893">
    <property type="entry name" value="Znf_MYND"/>
</dbReference>
<keyword evidence="8" id="KW-1185">Reference proteome</keyword>
<keyword evidence="1" id="KW-0479">Metal-binding</keyword>
<name>A0A8T0HEF0_CERPU</name>
<evidence type="ECO:0000259" key="6">
    <source>
        <dbReference type="PROSITE" id="PS50865"/>
    </source>
</evidence>
<dbReference type="PROSITE" id="PS50865">
    <property type="entry name" value="ZF_MYND_2"/>
    <property type="match status" value="1"/>
</dbReference>
<dbReference type="AlphaFoldDB" id="A0A8T0HEF0"/>
<evidence type="ECO:0000313" key="8">
    <source>
        <dbReference type="Proteomes" id="UP000822688"/>
    </source>
</evidence>
<dbReference type="PROSITE" id="PS01360">
    <property type="entry name" value="ZF_MYND_1"/>
    <property type="match status" value="1"/>
</dbReference>
<organism evidence="7 8">
    <name type="scientific">Ceratodon purpureus</name>
    <name type="common">Fire moss</name>
    <name type="synonym">Dicranum purpureum</name>
    <dbReference type="NCBI Taxonomy" id="3225"/>
    <lineage>
        <taxon>Eukaryota</taxon>
        <taxon>Viridiplantae</taxon>
        <taxon>Streptophyta</taxon>
        <taxon>Embryophyta</taxon>
        <taxon>Bryophyta</taxon>
        <taxon>Bryophytina</taxon>
        <taxon>Bryopsida</taxon>
        <taxon>Dicranidae</taxon>
        <taxon>Pseudoditrichales</taxon>
        <taxon>Ditrichaceae</taxon>
        <taxon>Ceratodon</taxon>
    </lineage>
</organism>
<keyword evidence="2 4" id="KW-0863">Zinc-finger</keyword>
<dbReference type="EMBL" id="CM026427">
    <property type="protein sequence ID" value="KAG0569335.1"/>
    <property type="molecule type" value="Genomic_DNA"/>
</dbReference>
<reference evidence="7 8" key="1">
    <citation type="submission" date="2020-06" db="EMBL/GenBank/DDBJ databases">
        <title>WGS assembly of Ceratodon purpureus strain R40.</title>
        <authorList>
            <person name="Carey S.B."/>
            <person name="Jenkins J."/>
            <person name="Shu S."/>
            <person name="Lovell J.T."/>
            <person name="Sreedasyam A."/>
            <person name="Maumus F."/>
            <person name="Tiley G.P."/>
            <person name="Fernandez-Pozo N."/>
            <person name="Barry K."/>
            <person name="Chen C."/>
            <person name="Wang M."/>
            <person name="Lipzen A."/>
            <person name="Daum C."/>
            <person name="Saski C.A."/>
            <person name="Payton A.C."/>
            <person name="Mcbreen J.C."/>
            <person name="Conrad R.E."/>
            <person name="Kollar L.M."/>
            <person name="Olsson S."/>
            <person name="Huttunen S."/>
            <person name="Landis J.B."/>
            <person name="Wickett N.J."/>
            <person name="Johnson M.G."/>
            <person name="Rensing S.A."/>
            <person name="Grimwood J."/>
            <person name="Schmutz J."/>
            <person name="Mcdaniel S.F."/>
        </authorList>
    </citation>
    <scope>NUCLEOTIDE SEQUENCE [LARGE SCALE GENOMIC DNA]</scope>
    <source>
        <strain evidence="7 8">R40</strain>
    </source>
</reference>
<accession>A0A8T0HEF0</accession>
<feature type="domain" description="MYND-type" evidence="6">
    <location>
        <begin position="6"/>
        <end position="42"/>
    </location>
</feature>
<dbReference type="Gene3D" id="6.10.140.2220">
    <property type="match status" value="1"/>
</dbReference>
<evidence type="ECO:0000256" key="5">
    <source>
        <dbReference type="SAM" id="MobiDB-lite"/>
    </source>
</evidence>
<protein>
    <recommendedName>
        <fullName evidence="6">MYND-type domain-containing protein</fullName>
    </recommendedName>
</protein>
<dbReference type="Proteomes" id="UP000822688">
    <property type="component" value="Chromosome 6"/>
</dbReference>
<dbReference type="Pfam" id="PF01753">
    <property type="entry name" value="zf-MYND"/>
    <property type="match status" value="1"/>
</dbReference>